<evidence type="ECO:0000256" key="1">
    <source>
        <dbReference type="ARBA" id="ARBA00023002"/>
    </source>
</evidence>
<dbReference type="InterPro" id="IPR013149">
    <property type="entry name" value="ADH-like_C"/>
</dbReference>
<dbReference type="AlphaFoldDB" id="A0A433HE73"/>
<accession>A0A433HE73</accession>
<dbReference type="RefSeq" id="WP_126866598.1">
    <property type="nucleotide sequence ID" value="NZ_JAUSTX010000012.1"/>
</dbReference>
<evidence type="ECO:0000313" key="4">
    <source>
        <dbReference type="Proteomes" id="UP000267430"/>
    </source>
</evidence>
<gene>
    <name evidence="3" type="ORF">ELQ35_18045</name>
</gene>
<feature type="domain" description="Alcohol dehydrogenase-like C-terminal" evidence="2">
    <location>
        <begin position="26"/>
        <end position="156"/>
    </location>
</feature>
<dbReference type="InterPro" id="IPR036291">
    <property type="entry name" value="NAD(P)-bd_dom_sf"/>
</dbReference>
<protein>
    <recommendedName>
        <fullName evidence="2">Alcohol dehydrogenase-like C-terminal domain-containing protein</fullName>
    </recommendedName>
</protein>
<dbReference type="InterPro" id="IPR050129">
    <property type="entry name" value="Zn_alcohol_dh"/>
</dbReference>
<dbReference type="PANTHER" id="PTHR43401:SF5">
    <property type="entry name" value="ALCOHOL DEHYDROGENASE-RELATED"/>
    <property type="match status" value="1"/>
</dbReference>
<name>A0A433HE73_9BACI</name>
<evidence type="ECO:0000313" key="3">
    <source>
        <dbReference type="EMBL" id="RUQ26604.1"/>
    </source>
</evidence>
<dbReference type="Proteomes" id="UP000267430">
    <property type="component" value="Unassembled WGS sequence"/>
</dbReference>
<keyword evidence="4" id="KW-1185">Reference proteome</keyword>
<keyword evidence="1" id="KW-0560">Oxidoreductase</keyword>
<dbReference type="SUPFAM" id="SSF51735">
    <property type="entry name" value="NAD(P)-binding Rossmann-fold domains"/>
    <property type="match status" value="1"/>
</dbReference>
<sequence length="196" mass="20717">MTSFHGIVDQVQVKPGEWVAVHGCGGIGLSAIHIASAMGAKVIAVDINNDTLTLAKELGAAVTINGKEKDAVGEIVELTKGGAHVSVDALGITATCQNAVNSLRKRGRHLQVGLTTQEEQGMVPLPIDMIVQKELSIIGSLGMQANRYPAMLQMVESNTLQPEKMVTQTVGLDDAGDVLMSMGEFKTVGVTVLDRW</sequence>
<dbReference type="Pfam" id="PF00107">
    <property type="entry name" value="ADH_zinc_N"/>
    <property type="match status" value="1"/>
</dbReference>
<organism evidence="3 4">
    <name type="scientific">Peribacillus cavernae</name>
    <dbReference type="NCBI Taxonomy" id="1674310"/>
    <lineage>
        <taxon>Bacteria</taxon>
        <taxon>Bacillati</taxon>
        <taxon>Bacillota</taxon>
        <taxon>Bacilli</taxon>
        <taxon>Bacillales</taxon>
        <taxon>Bacillaceae</taxon>
        <taxon>Peribacillus</taxon>
    </lineage>
</organism>
<proteinExistence type="predicted"/>
<comment type="caution">
    <text evidence="3">The sequence shown here is derived from an EMBL/GenBank/DDBJ whole genome shotgun (WGS) entry which is preliminary data.</text>
</comment>
<dbReference type="Gene3D" id="3.90.180.10">
    <property type="entry name" value="Medium-chain alcohol dehydrogenases, catalytic domain"/>
    <property type="match status" value="1"/>
</dbReference>
<dbReference type="EMBL" id="RYZZ01000033">
    <property type="protein sequence ID" value="RUQ26604.1"/>
    <property type="molecule type" value="Genomic_DNA"/>
</dbReference>
<evidence type="ECO:0000259" key="2">
    <source>
        <dbReference type="Pfam" id="PF00107"/>
    </source>
</evidence>
<dbReference type="PANTHER" id="PTHR43401">
    <property type="entry name" value="L-THREONINE 3-DEHYDROGENASE"/>
    <property type="match status" value="1"/>
</dbReference>
<reference evidence="3 4" key="1">
    <citation type="submission" date="2018-12" db="EMBL/GenBank/DDBJ databases">
        <title>Bacillus chawlae sp. nov., Bacillus glennii sp. nov., and Bacillus saganii sp. nov. Isolated from the Vehicle Assembly Building at Kennedy Space Center where the Viking Spacecraft were Assembled.</title>
        <authorList>
            <person name="Seuylemezian A."/>
            <person name="Vaishampayan P."/>
        </authorList>
    </citation>
    <scope>NUCLEOTIDE SEQUENCE [LARGE SCALE GENOMIC DNA]</scope>
    <source>
        <strain evidence="3 4">L5</strain>
    </source>
</reference>
<dbReference type="OrthoDB" id="9806940at2"/>
<dbReference type="GO" id="GO:0016491">
    <property type="term" value="F:oxidoreductase activity"/>
    <property type="evidence" value="ECO:0007669"/>
    <property type="project" value="UniProtKB-KW"/>
</dbReference>